<comment type="subcellular location">
    <subcellularLocation>
        <location evidence="1 8">Nucleus</location>
    </subcellularLocation>
</comment>
<evidence type="ECO:0000313" key="10">
    <source>
        <dbReference type="EMBL" id="EEQ87839.1"/>
    </source>
</evidence>
<keyword evidence="4 8" id="KW-0805">Transcription regulation</keyword>
<evidence type="ECO:0000256" key="9">
    <source>
        <dbReference type="SAM" id="MobiDB-lite"/>
    </source>
</evidence>
<organism evidence="10 11">
    <name type="scientific">Ajellomyces dermatitidis (strain ER-3 / ATCC MYA-2586)</name>
    <name type="common">Blastomyces dermatitidis</name>
    <dbReference type="NCBI Taxonomy" id="559297"/>
    <lineage>
        <taxon>Eukaryota</taxon>
        <taxon>Fungi</taxon>
        <taxon>Dikarya</taxon>
        <taxon>Ascomycota</taxon>
        <taxon>Pezizomycotina</taxon>
        <taxon>Eurotiomycetes</taxon>
        <taxon>Eurotiomycetidae</taxon>
        <taxon>Onygenales</taxon>
        <taxon>Ajellomycetaceae</taxon>
        <taxon>Blastomyces</taxon>
    </lineage>
</organism>
<reference evidence="11" key="1">
    <citation type="journal article" date="2015" name="PLoS Genet.">
        <title>The dynamic genome and transcriptome of the human fungal pathogen Blastomyces and close relative Emmonsia.</title>
        <authorList>
            <person name="Munoz J.F."/>
            <person name="Gauthier G.M."/>
            <person name="Desjardins C.A."/>
            <person name="Gallo J.E."/>
            <person name="Holder J."/>
            <person name="Sullivan T.D."/>
            <person name="Marty A.J."/>
            <person name="Carmen J.C."/>
            <person name="Chen Z."/>
            <person name="Ding L."/>
            <person name="Gujja S."/>
            <person name="Magrini V."/>
            <person name="Misas E."/>
            <person name="Mitreva M."/>
            <person name="Priest M."/>
            <person name="Saif S."/>
            <person name="Whiston E.A."/>
            <person name="Young S."/>
            <person name="Zeng Q."/>
            <person name="Goldman W.E."/>
            <person name="Mardis E.R."/>
            <person name="Taylor J.W."/>
            <person name="McEwen J.G."/>
            <person name="Clay O.K."/>
            <person name="Klein B.S."/>
            <person name="Cuomo C.A."/>
        </authorList>
    </citation>
    <scope>NUCLEOTIDE SEQUENCE [LARGE SCALE GENOMIC DNA]</scope>
    <source>
        <strain evidence="11">ER-3 / ATCC MYA-2586</strain>
    </source>
</reference>
<evidence type="ECO:0000256" key="2">
    <source>
        <dbReference type="ARBA" id="ARBA00009814"/>
    </source>
</evidence>
<dbReference type="EMBL" id="EQ999975">
    <property type="protein sequence ID" value="EEQ87839.1"/>
    <property type="molecule type" value="Genomic_DNA"/>
</dbReference>
<dbReference type="Gene3D" id="2.40.320.10">
    <property type="entry name" value="Hypothetical Protein Pfu-838710-001"/>
    <property type="match status" value="1"/>
</dbReference>
<dbReference type="GeneID" id="69025322"/>
<accession>A0ABP2EV65</accession>
<keyword evidence="11" id="KW-1185">Reference proteome</keyword>
<evidence type="ECO:0000256" key="8">
    <source>
        <dbReference type="RuleBase" id="RU364150"/>
    </source>
</evidence>
<feature type="compositionally biased region" description="Gly residues" evidence="9">
    <location>
        <begin position="121"/>
        <end position="130"/>
    </location>
</feature>
<evidence type="ECO:0000313" key="11">
    <source>
        <dbReference type="Proteomes" id="UP000002039"/>
    </source>
</evidence>
<feature type="compositionally biased region" description="Low complexity" evidence="9">
    <location>
        <begin position="91"/>
        <end position="120"/>
    </location>
</feature>
<dbReference type="InterPro" id="IPR019095">
    <property type="entry name" value="Mediator_Med18"/>
</dbReference>
<dbReference type="Proteomes" id="UP000002039">
    <property type="component" value="Unassembled WGS sequence"/>
</dbReference>
<dbReference type="RefSeq" id="XP_045275090.1">
    <property type="nucleotide sequence ID" value="XM_045418551.1"/>
</dbReference>
<dbReference type="PANTHER" id="PTHR13321:SF2">
    <property type="entry name" value="MEDIATOR OF RNA POLYMERASE II TRANSCRIPTION SUBUNIT 18"/>
    <property type="match status" value="1"/>
</dbReference>
<name>A0ABP2EV65_AJEDR</name>
<gene>
    <name evidence="8" type="primary">MED18</name>
    <name evidence="10" type="ORF">BDCG_02959</name>
</gene>
<keyword evidence="5 8" id="KW-0804">Transcription</keyword>
<keyword evidence="6 8" id="KW-0539">Nucleus</keyword>
<comment type="subunit">
    <text evidence="8">Component of the Mediator complex.</text>
</comment>
<dbReference type="Pfam" id="PF09637">
    <property type="entry name" value="Med18"/>
    <property type="match status" value="1"/>
</dbReference>
<comment type="function">
    <text evidence="8">Component of the Mediator complex, a coactivator involved in the regulated transcription of nearly all RNA polymerase II-dependent genes. Mediator functions as a bridge to convey information from gene-specific regulatory proteins to the basal RNA polymerase II transcription machinery. Mediator is recruited to promoters by direct interactions with regulatory proteins and serves as a scaffold for the assembly of a functional preinitiation complex with RNA polymerase II and the general transcription factors.</text>
</comment>
<comment type="similarity">
    <text evidence="2 8">Belongs to the Mediator complex subunit 18 family.</text>
</comment>
<evidence type="ECO:0000256" key="4">
    <source>
        <dbReference type="ARBA" id="ARBA00023015"/>
    </source>
</evidence>
<dbReference type="PANTHER" id="PTHR13321">
    <property type="entry name" value="MEDIATOR OF RNA POLYMERASE II TRANSCRIPTION, SUBUNIT 18"/>
    <property type="match status" value="1"/>
</dbReference>
<evidence type="ECO:0000256" key="6">
    <source>
        <dbReference type="ARBA" id="ARBA00023242"/>
    </source>
</evidence>
<sequence length="314" mass="33724">MHELLLFSPVPAKQHHDLLQQLSGLTAMQPTRTFERRLVFKAYRKPGFIKTRPGGSQDVQAPETQRLNKLLNGGLYYIQVVGNVQERDFGSMPASSSSSSSSSSLPSSSASLRSDVVTQGTGAGGDGTQQGQGSLWSSTPMNHGAATAAVSKGYVAANQSWRLEFKDTPEAGARSGVTSRFVGTANLPSGNILPEMTAWGFDYVSEYVVEGHTFVLDDTVLFLHRVLTFPPSADGGGGGPKTLTPTEYLPPLDKMVLLDTSGAYVLQASITVQDSGNPDMLKANSQRLLGLKEHLKSVVKLEPEDRLSLDTRVK</sequence>
<evidence type="ECO:0000256" key="5">
    <source>
        <dbReference type="ARBA" id="ARBA00023163"/>
    </source>
</evidence>
<feature type="region of interest" description="Disordered" evidence="9">
    <location>
        <begin position="90"/>
        <end position="140"/>
    </location>
</feature>
<proteinExistence type="inferred from homology"/>
<evidence type="ECO:0000256" key="1">
    <source>
        <dbReference type="ARBA" id="ARBA00004123"/>
    </source>
</evidence>
<evidence type="ECO:0000256" key="7">
    <source>
        <dbReference type="ARBA" id="ARBA00032012"/>
    </source>
</evidence>
<keyword evidence="8" id="KW-0010">Activator</keyword>
<evidence type="ECO:0000256" key="3">
    <source>
        <dbReference type="ARBA" id="ARBA00019612"/>
    </source>
</evidence>
<protein>
    <recommendedName>
        <fullName evidence="3 8">Mediator of RNA polymerase II transcription subunit 18</fullName>
    </recommendedName>
    <alternativeName>
        <fullName evidence="7 8">Mediator complex subunit 18</fullName>
    </alternativeName>
</protein>